<evidence type="ECO:0008006" key="3">
    <source>
        <dbReference type="Google" id="ProtNLM"/>
    </source>
</evidence>
<proteinExistence type="predicted"/>
<dbReference type="PROSITE" id="PS51257">
    <property type="entry name" value="PROKAR_LIPOPROTEIN"/>
    <property type="match status" value="1"/>
</dbReference>
<sequence length="62" mass="6866">MRLQPRVLSFSALFGALLVTAGCATTVKPMYVSPTQYQALNCAQLHTEYGRIEQYIQRGVSS</sequence>
<gene>
    <name evidence="1" type="ORF">RJJ65_37625</name>
</gene>
<evidence type="ECO:0000313" key="1">
    <source>
        <dbReference type="EMBL" id="MDR9778262.1"/>
    </source>
</evidence>
<reference evidence="1" key="1">
    <citation type="submission" date="2023-04" db="EMBL/GenBank/DDBJ databases">
        <title>Genomic characterization of faba bean (Vicia faba) microsymbionts in Mexican soils.</title>
        <authorList>
            <person name="Rivera Orduna F.N."/>
            <person name="Guevara-Luna J."/>
            <person name="Yan J."/>
            <person name="Arroyo-Herrera I."/>
            <person name="Li Y."/>
            <person name="Vasquez-Murrieta M.S."/>
            <person name="Wang E.T."/>
        </authorList>
    </citation>
    <scope>NUCLEOTIDE SEQUENCE</scope>
    <source>
        <strain evidence="1">CH26</strain>
    </source>
</reference>
<name>A0AAJ2LNZ4_9HYPH</name>
<dbReference type="AlphaFoldDB" id="A0AAJ2LNZ4"/>
<dbReference type="Proteomes" id="UP001268610">
    <property type="component" value="Unassembled WGS sequence"/>
</dbReference>
<protein>
    <recommendedName>
        <fullName evidence="3">Lipoprotein</fullName>
    </recommendedName>
</protein>
<comment type="caution">
    <text evidence="1">The sequence shown here is derived from an EMBL/GenBank/DDBJ whole genome shotgun (WGS) entry which is preliminary data.</text>
</comment>
<dbReference type="EMBL" id="JAVLSF010000632">
    <property type="protein sequence ID" value="MDR9778262.1"/>
    <property type="molecule type" value="Genomic_DNA"/>
</dbReference>
<organism evidence="1 2">
    <name type="scientific">Rhizobium hidalgonense</name>
    <dbReference type="NCBI Taxonomy" id="1538159"/>
    <lineage>
        <taxon>Bacteria</taxon>
        <taxon>Pseudomonadati</taxon>
        <taxon>Pseudomonadota</taxon>
        <taxon>Alphaproteobacteria</taxon>
        <taxon>Hyphomicrobiales</taxon>
        <taxon>Rhizobiaceae</taxon>
        <taxon>Rhizobium/Agrobacterium group</taxon>
        <taxon>Rhizobium</taxon>
    </lineage>
</organism>
<feature type="non-terminal residue" evidence="1">
    <location>
        <position position="62"/>
    </location>
</feature>
<dbReference type="RefSeq" id="WP_375166408.1">
    <property type="nucleotide sequence ID" value="NZ_JAVLSF010000632.1"/>
</dbReference>
<accession>A0AAJ2LNZ4</accession>
<evidence type="ECO:0000313" key="2">
    <source>
        <dbReference type="Proteomes" id="UP001268610"/>
    </source>
</evidence>